<evidence type="ECO:0000256" key="2">
    <source>
        <dbReference type="ARBA" id="ARBA00022963"/>
    </source>
</evidence>
<feature type="active site" description="Nucleophile" evidence="4">
    <location>
        <position position="51"/>
    </location>
</feature>
<dbReference type="Pfam" id="PF01734">
    <property type="entry name" value="Patatin"/>
    <property type="match status" value="1"/>
</dbReference>
<dbReference type="InterPro" id="IPR016035">
    <property type="entry name" value="Acyl_Trfase/lysoPLipase"/>
</dbReference>
<evidence type="ECO:0000259" key="5">
    <source>
        <dbReference type="PROSITE" id="PS51635"/>
    </source>
</evidence>
<evidence type="ECO:0000256" key="3">
    <source>
        <dbReference type="ARBA" id="ARBA00023098"/>
    </source>
</evidence>
<keyword evidence="1 4" id="KW-0378">Hydrolase</keyword>
<dbReference type="InterPro" id="IPR002641">
    <property type="entry name" value="PNPLA_dom"/>
</dbReference>
<feature type="active site" description="Proton acceptor" evidence="4">
    <location>
        <position position="192"/>
    </location>
</feature>
<reference evidence="6" key="1">
    <citation type="submission" date="2024-05" db="EMBL/GenBank/DDBJ databases">
        <title>Whole genome shotgun sequence of Streptomyces violascens NBRC 12920.</title>
        <authorList>
            <person name="Komaki H."/>
            <person name="Tamura T."/>
        </authorList>
    </citation>
    <scope>NUCLEOTIDE SEQUENCE</scope>
    <source>
        <strain evidence="6">NBRC 12920</strain>
    </source>
</reference>
<protein>
    <recommendedName>
        <fullName evidence="5">PNPLA domain-containing protein</fullName>
    </recommendedName>
</protein>
<feature type="short sequence motif" description="GXSXG" evidence="4">
    <location>
        <begin position="49"/>
        <end position="53"/>
    </location>
</feature>
<dbReference type="InterPro" id="IPR050301">
    <property type="entry name" value="NTE"/>
</dbReference>
<comment type="caution">
    <text evidence="4">Lacks conserved residue(s) required for the propagation of feature annotation.</text>
</comment>
<keyword evidence="2 4" id="KW-0442">Lipid degradation</keyword>
<feature type="domain" description="PNPLA" evidence="5">
    <location>
        <begin position="15"/>
        <end position="206"/>
    </location>
</feature>
<dbReference type="PROSITE" id="PS51635">
    <property type="entry name" value="PNPLA"/>
    <property type="match status" value="1"/>
</dbReference>
<keyword evidence="3 4" id="KW-0443">Lipid metabolism</keyword>
<evidence type="ECO:0000256" key="4">
    <source>
        <dbReference type="PROSITE-ProRule" id="PRU01161"/>
    </source>
</evidence>
<keyword evidence="7" id="KW-1185">Reference proteome</keyword>
<dbReference type="Proteomes" id="UP001050808">
    <property type="component" value="Unassembled WGS sequence"/>
</dbReference>
<dbReference type="PANTHER" id="PTHR14226:SF57">
    <property type="entry name" value="BLR7027 PROTEIN"/>
    <property type="match status" value="1"/>
</dbReference>
<dbReference type="PANTHER" id="PTHR14226">
    <property type="entry name" value="NEUROPATHY TARGET ESTERASE/SWISS CHEESE D.MELANOGASTER"/>
    <property type="match status" value="1"/>
</dbReference>
<feature type="short sequence motif" description="DGA/G" evidence="4">
    <location>
        <begin position="192"/>
        <end position="194"/>
    </location>
</feature>
<dbReference type="SUPFAM" id="SSF52151">
    <property type="entry name" value="FabD/lysophospholipase-like"/>
    <property type="match status" value="1"/>
</dbReference>
<sequence>MAFRHTAIMTDTALVLGSGGLIGVGWEIGILHGLAEAGVDLTDADLVVGSSAGAVVGVNTSARIGLPELYERQLAHPEGEIAGRLGAGKIFRYARAVIGSRTPEQYGAKMGRMALVADTPSEADRRAVIAARLLTHEWPERALKLTAVAADTGELRVFDQDSGVPLVDAVAASCAVPLVWPPVTIDGCKWIDGGLHSTANAHLAAGCSRVVILAPSPAGGGPLDSPAAQAAKLTAAGAKVVLITPDAAAKKAFGRSSLDPARRAPAARAGLAQAAAHVHAVKALWA</sequence>
<dbReference type="Gene3D" id="3.40.1090.10">
    <property type="entry name" value="Cytosolic phospholipase A2 catalytic domain"/>
    <property type="match status" value="2"/>
</dbReference>
<organism evidence="6 7">
    <name type="scientific">Streptomyces violascens</name>
    <dbReference type="NCBI Taxonomy" id="67381"/>
    <lineage>
        <taxon>Bacteria</taxon>
        <taxon>Bacillati</taxon>
        <taxon>Actinomycetota</taxon>
        <taxon>Actinomycetes</taxon>
        <taxon>Kitasatosporales</taxon>
        <taxon>Streptomycetaceae</taxon>
        <taxon>Streptomyces</taxon>
    </lineage>
</organism>
<proteinExistence type="predicted"/>
<evidence type="ECO:0000256" key="1">
    <source>
        <dbReference type="ARBA" id="ARBA00022801"/>
    </source>
</evidence>
<gene>
    <name evidence="6" type="ORF">Sviol_10900</name>
</gene>
<evidence type="ECO:0000313" key="7">
    <source>
        <dbReference type="Proteomes" id="UP001050808"/>
    </source>
</evidence>
<evidence type="ECO:0000313" key="6">
    <source>
        <dbReference type="EMBL" id="GHI36682.1"/>
    </source>
</evidence>
<comment type="caution">
    <text evidence="6">The sequence shown here is derived from an EMBL/GenBank/DDBJ whole genome shotgun (WGS) entry which is preliminary data.</text>
</comment>
<accession>A0ABQ3QHE3</accession>
<name>A0ABQ3QHE3_9ACTN</name>
<dbReference type="EMBL" id="BNDY01000002">
    <property type="protein sequence ID" value="GHI36682.1"/>
    <property type="molecule type" value="Genomic_DNA"/>
</dbReference>